<evidence type="ECO:0000256" key="10">
    <source>
        <dbReference type="ARBA" id="ARBA00066995"/>
    </source>
</evidence>
<evidence type="ECO:0000313" key="13">
    <source>
        <dbReference type="EMBL" id="PZQ68607.1"/>
    </source>
</evidence>
<evidence type="ECO:0000256" key="3">
    <source>
        <dbReference type="ARBA" id="ARBA00022797"/>
    </source>
</evidence>
<comment type="similarity">
    <text evidence="8">Belongs to the 3-hydroxybenzoate 6-hydroxylase family.</text>
</comment>
<comment type="cofactor">
    <cofactor evidence="1">
        <name>FAD</name>
        <dbReference type="ChEBI" id="CHEBI:57692"/>
    </cofactor>
</comment>
<keyword evidence="4" id="KW-0274">FAD</keyword>
<keyword evidence="2" id="KW-0285">Flavoprotein</keyword>
<evidence type="ECO:0000256" key="11">
    <source>
        <dbReference type="ARBA" id="ARBA00071607"/>
    </source>
</evidence>
<comment type="caution">
    <text evidence="13">The sequence shown here is derived from an EMBL/GenBank/DDBJ whole genome shotgun (WGS) entry which is preliminary data.</text>
</comment>
<evidence type="ECO:0000256" key="1">
    <source>
        <dbReference type="ARBA" id="ARBA00001974"/>
    </source>
</evidence>
<dbReference type="AlphaFoldDB" id="A0A2W5RDE1"/>
<dbReference type="PANTHER" id="PTHR13789">
    <property type="entry name" value="MONOOXYGENASE"/>
    <property type="match status" value="1"/>
</dbReference>
<reference evidence="13 14" key="1">
    <citation type="submission" date="2017-08" db="EMBL/GenBank/DDBJ databases">
        <title>Infants hospitalized years apart are colonized by the same room-sourced microbial strains.</title>
        <authorList>
            <person name="Brooks B."/>
            <person name="Olm M.R."/>
            <person name="Firek B.A."/>
            <person name="Baker R."/>
            <person name="Thomas B.C."/>
            <person name="Morowitz M.J."/>
            <person name="Banfield J.F."/>
        </authorList>
    </citation>
    <scope>NUCLEOTIDE SEQUENCE [LARGE SCALE GENOMIC DNA]</scope>
    <source>
        <strain evidence="13">S2_005_003_R2_41</strain>
    </source>
</reference>
<evidence type="ECO:0000256" key="8">
    <source>
        <dbReference type="ARBA" id="ARBA00024018"/>
    </source>
</evidence>
<dbReference type="EMBL" id="QFPP01000319">
    <property type="protein sequence ID" value="PZQ68607.1"/>
    <property type="molecule type" value="Genomic_DNA"/>
</dbReference>
<evidence type="ECO:0000256" key="5">
    <source>
        <dbReference type="ARBA" id="ARBA00023002"/>
    </source>
</evidence>
<evidence type="ECO:0000256" key="7">
    <source>
        <dbReference type="ARBA" id="ARBA00023033"/>
    </source>
</evidence>
<dbReference type="Pfam" id="PF01494">
    <property type="entry name" value="FAD_binding_3"/>
    <property type="match status" value="1"/>
</dbReference>
<evidence type="ECO:0000313" key="14">
    <source>
        <dbReference type="Proteomes" id="UP000249135"/>
    </source>
</evidence>
<dbReference type="SUPFAM" id="SSF54373">
    <property type="entry name" value="FAD-linked reductases, C-terminal domain"/>
    <property type="match status" value="1"/>
</dbReference>
<evidence type="ECO:0000259" key="12">
    <source>
        <dbReference type="Pfam" id="PF01494"/>
    </source>
</evidence>
<accession>A0A2W5RDE1</accession>
<proteinExistence type="inferred from homology"/>
<comment type="catalytic activity">
    <reaction evidence="9">
        <text>3-hydroxybenzoate + NADH + O2 + H(+) = 2,5-dihydroxybenzoate + NAD(+) + H2O</text>
        <dbReference type="Rhea" id="RHEA:22692"/>
        <dbReference type="ChEBI" id="CHEBI:15377"/>
        <dbReference type="ChEBI" id="CHEBI:15378"/>
        <dbReference type="ChEBI" id="CHEBI:15379"/>
        <dbReference type="ChEBI" id="CHEBI:16193"/>
        <dbReference type="ChEBI" id="CHEBI:57540"/>
        <dbReference type="ChEBI" id="CHEBI:57945"/>
        <dbReference type="ChEBI" id="CHEBI:58044"/>
        <dbReference type="EC" id="1.14.13.24"/>
    </reaction>
</comment>
<feature type="domain" description="FAD-binding" evidence="12">
    <location>
        <begin position="13"/>
        <end position="326"/>
    </location>
</feature>
<protein>
    <recommendedName>
        <fullName evidence="11">3-hydroxybenzoate 6-hydroxylase</fullName>
        <ecNumber evidence="10">1.14.13.24</ecNumber>
    </recommendedName>
</protein>
<evidence type="ECO:0000256" key="6">
    <source>
        <dbReference type="ARBA" id="ARBA00023027"/>
    </source>
</evidence>
<dbReference type="Proteomes" id="UP000249135">
    <property type="component" value="Unassembled WGS sequence"/>
</dbReference>
<dbReference type="PRINTS" id="PR00420">
    <property type="entry name" value="RNGMNOXGNASE"/>
</dbReference>
<dbReference type="GO" id="GO:0018669">
    <property type="term" value="F:3-hydroxybenzoate 6-monooxygenase activity"/>
    <property type="evidence" value="ECO:0007669"/>
    <property type="project" value="UniProtKB-EC"/>
</dbReference>
<sequence length="420" mass="45393">MNPLPSSTAARPAVLLVGGGIGGMAAALALARLGVSVDVLEQSSAIGEIGAGLQLGPNAFAALDALGVDEAVRRGSVFTERLVMMDAVDCSEVASVPVGEAFRRRFGNPYAVSHRADLHGAIHQAVLAHPLIRLHTSAHVEALEIGTPGVLAATRDGRRFKADAIVGCDGVKSVVRSHLVGDAPRVSGHVVYRAVVPVADMPADLRWNAPVVWAGPNCHLVHYPLRDGQQYNLVVTFHSRDREEWGVTEGSKAEVMSYFEGVHARPRQLLDRPTSWRRWSTADRDPVERWGEGPATLLGDAAHPMMQYLAQGACMAIEDAVTLGEAVKACDFDLPAAFRLYESARVARTARVVLSVREMGRLYHAKGVERLVRNSLWLGRTPDRFYDAVEWLYAWRPEHCLDDAPAALRPAAPVPVANAA</sequence>
<organism evidence="13 14">
    <name type="scientific">Variovorax paradoxus</name>
    <dbReference type="NCBI Taxonomy" id="34073"/>
    <lineage>
        <taxon>Bacteria</taxon>
        <taxon>Pseudomonadati</taxon>
        <taxon>Pseudomonadota</taxon>
        <taxon>Betaproteobacteria</taxon>
        <taxon>Burkholderiales</taxon>
        <taxon>Comamonadaceae</taxon>
        <taxon>Variovorax</taxon>
    </lineage>
</organism>
<evidence type="ECO:0000256" key="2">
    <source>
        <dbReference type="ARBA" id="ARBA00022630"/>
    </source>
</evidence>
<keyword evidence="7 13" id="KW-0503">Monooxygenase</keyword>
<dbReference type="GO" id="GO:0071949">
    <property type="term" value="F:FAD binding"/>
    <property type="evidence" value="ECO:0007669"/>
    <property type="project" value="InterPro"/>
</dbReference>
<name>A0A2W5RDE1_VARPD</name>
<dbReference type="Gene3D" id="3.50.50.60">
    <property type="entry name" value="FAD/NAD(P)-binding domain"/>
    <property type="match status" value="1"/>
</dbReference>
<gene>
    <name evidence="13" type="ORF">DI563_20395</name>
</gene>
<dbReference type="NCBIfam" id="NF006021">
    <property type="entry name" value="PRK08163.1"/>
    <property type="match status" value="1"/>
</dbReference>
<keyword evidence="5" id="KW-0560">Oxidoreductase</keyword>
<dbReference type="FunFam" id="3.50.50.60:FF:000131">
    <property type="entry name" value="3-hydroxybenzoate 6-monooxygenase"/>
    <property type="match status" value="1"/>
</dbReference>
<dbReference type="InterPro" id="IPR050493">
    <property type="entry name" value="FAD-dep_Monooxygenase_BioMet"/>
</dbReference>
<dbReference type="PANTHER" id="PTHR13789:SF318">
    <property type="entry name" value="GERANYLGERANYL DIPHOSPHATE REDUCTASE"/>
    <property type="match status" value="1"/>
</dbReference>
<dbReference type="EC" id="1.14.13.24" evidence="10"/>
<dbReference type="SUPFAM" id="SSF51905">
    <property type="entry name" value="FAD/NAD(P)-binding domain"/>
    <property type="match status" value="1"/>
</dbReference>
<dbReference type="InterPro" id="IPR002938">
    <property type="entry name" value="FAD-bd"/>
</dbReference>
<evidence type="ECO:0000256" key="4">
    <source>
        <dbReference type="ARBA" id="ARBA00022827"/>
    </source>
</evidence>
<evidence type="ECO:0000256" key="9">
    <source>
        <dbReference type="ARBA" id="ARBA00050623"/>
    </source>
</evidence>
<dbReference type="InterPro" id="IPR036188">
    <property type="entry name" value="FAD/NAD-bd_sf"/>
</dbReference>
<keyword evidence="6" id="KW-0520">NAD</keyword>
<keyword evidence="3" id="KW-0058">Aromatic hydrocarbons catabolism</keyword>